<dbReference type="EMBL" id="FAOZ01000027">
    <property type="protein sequence ID" value="CUU59400.1"/>
    <property type="molecule type" value="Genomic_DNA"/>
</dbReference>
<dbReference type="Proteomes" id="UP000198802">
    <property type="component" value="Unassembled WGS sequence"/>
</dbReference>
<keyword evidence="2" id="KW-1185">Reference proteome</keyword>
<protein>
    <submittedName>
        <fullName evidence="1">Uncharacterized protein</fullName>
    </submittedName>
</protein>
<sequence length="203" mass="22543">MTVSEPGTAVGTATGTGAGNIDGQAIAITVFSTVKWWGKLWLPILFATLRLIPPLTRDLRKLSFIHFARWTLIRELPANGDTAPRTRLRYPHLFFESNFNDGWEEYIDAFSYVLTRGMSLFWASSYGFPGALPTGPFKDYIHRNELEAAHYYSAYPEATATMVQKALALAPAVADFAERAGRLSPAEFEGAWSAFLTDAQDLL</sequence>
<name>A0A0S4QXB7_9ACTN</name>
<evidence type="ECO:0000313" key="1">
    <source>
        <dbReference type="EMBL" id="CUU59400.1"/>
    </source>
</evidence>
<dbReference type="RefSeq" id="WP_091283470.1">
    <property type="nucleotide sequence ID" value="NZ_FAOZ01000027.1"/>
</dbReference>
<evidence type="ECO:0000313" key="2">
    <source>
        <dbReference type="Proteomes" id="UP000198802"/>
    </source>
</evidence>
<reference evidence="2" key="1">
    <citation type="submission" date="2015-11" db="EMBL/GenBank/DDBJ databases">
        <authorList>
            <person name="Varghese N."/>
        </authorList>
    </citation>
    <scope>NUCLEOTIDE SEQUENCE [LARGE SCALE GENOMIC DNA]</scope>
    <source>
        <strain evidence="2">DSM 45899</strain>
    </source>
</reference>
<gene>
    <name evidence="1" type="ORF">Ga0074812_12777</name>
</gene>
<proteinExistence type="predicted"/>
<accession>A0A0S4QXB7</accession>
<organism evidence="1 2">
    <name type="scientific">Parafrankia irregularis</name>
    <dbReference type="NCBI Taxonomy" id="795642"/>
    <lineage>
        <taxon>Bacteria</taxon>
        <taxon>Bacillati</taxon>
        <taxon>Actinomycetota</taxon>
        <taxon>Actinomycetes</taxon>
        <taxon>Frankiales</taxon>
        <taxon>Frankiaceae</taxon>
        <taxon>Parafrankia</taxon>
    </lineage>
</organism>
<dbReference type="AlphaFoldDB" id="A0A0S4QXB7"/>